<dbReference type="OrthoDB" id="9942466at2"/>
<keyword evidence="2" id="KW-1185">Reference proteome</keyword>
<protein>
    <submittedName>
        <fullName evidence="1">Uncharacterized protein</fullName>
    </submittedName>
</protein>
<reference evidence="1 2" key="1">
    <citation type="submission" date="2020-05" db="EMBL/GenBank/DDBJ databases">
        <authorList>
            <person name="Whitworth D."/>
        </authorList>
    </citation>
    <scope>NUCLEOTIDE SEQUENCE [LARGE SCALE GENOMIC DNA]</scope>
    <source>
        <strain evidence="1 2">AB043B</strain>
    </source>
</reference>
<dbReference type="Proteomes" id="UP000563426">
    <property type="component" value="Unassembled WGS sequence"/>
</dbReference>
<comment type="caution">
    <text evidence="1">The sequence shown here is derived from an EMBL/GenBank/DDBJ whole genome shotgun (WGS) entry which is preliminary data.</text>
</comment>
<dbReference type="EMBL" id="JABFJV010000316">
    <property type="protein sequence ID" value="NOK38406.1"/>
    <property type="molecule type" value="Genomic_DNA"/>
</dbReference>
<evidence type="ECO:0000313" key="2">
    <source>
        <dbReference type="Proteomes" id="UP000563426"/>
    </source>
</evidence>
<dbReference type="PROSITE" id="PS51257">
    <property type="entry name" value="PROKAR_LIPOPROTEIN"/>
    <property type="match status" value="1"/>
</dbReference>
<organism evidence="1 2">
    <name type="scientific">Corallococcus exercitus</name>
    <dbReference type="NCBI Taxonomy" id="2316736"/>
    <lineage>
        <taxon>Bacteria</taxon>
        <taxon>Pseudomonadati</taxon>
        <taxon>Myxococcota</taxon>
        <taxon>Myxococcia</taxon>
        <taxon>Myxococcales</taxon>
        <taxon>Cystobacterineae</taxon>
        <taxon>Myxococcaceae</taxon>
        <taxon>Corallococcus</taxon>
    </lineage>
</organism>
<gene>
    <name evidence="1" type="ORF">HMI49_34935</name>
</gene>
<name>A0A7Y4NVY2_9BACT</name>
<dbReference type="AlphaFoldDB" id="A0A7Y4NVY2"/>
<sequence>MKAFRGVWLALWVVLGGCGGNETVEGYDANPEAPFEPELTLGFPDIQPTGTLPLQSGGTFKVRLEASIPHLCEPISATVELVTAAVPEGAKVSALATLSPQSPCDRVAGEVELAWPEGGEVLVRATLAGATREARVTFGTRGVLELRVDPAQAVLPAAGELVEVTVLATLDGVSAPGIPIRVEALPATQVLPATGVSDVHGTFRASILVPKKTLGMRIDAIAGSVRTGVTLRVAP</sequence>
<accession>A0A7Y4NVY2</accession>
<dbReference type="RefSeq" id="WP_147442135.1">
    <property type="nucleotide sequence ID" value="NZ_JABFJV010000316.1"/>
</dbReference>
<evidence type="ECO:0000313" key="1">
    <source>
        <dbReference type="EMBL" id="NOK38406.1"/>
    </source>
</evidence>
<proteinExistence type="predicted"/>